<dbReference type="KEGG" id="eum:ECUMN_2949"/>
<reference evidence="5" key="1">
    <citation type="journal article" date="2009" name="PLoS Genet.">
        <title>Organised genome dynamics in the Escherichia coli species results in highly diverse adaptive paths.</title>
        <authorList>
            <person name="Touchon M."/>
            <person name="Hoede C."/>
            <person name="Tenaillon O."/>
            <person name="Barbe V."/>
            <person name="Baeriswyl S."/>
            <person name="Bidet P."/>
            <person name="Bingen E."/>
            <person name="Bonacorsi S."/>
            <person name="Bouchier C."/>
            <person name="Bouvet O."/>
            <person name="Calteau A."/>
            <person name="Chiapello H."/>
            <person name="Clermont O."/>
            <person name="Cruveiller S."/>
            <person name="Danchin A."/>
            <person name="Diard M."/>
            <person name="Dossat C."/>
            <person name="Karoui M.E."/>
            <person name="Frapy E."/>
            <person name="Garry L."/>
            <person name="Ghigo J.M."/>
            <person name="Gilles A.M."/>
            <person name="Johnson J."/>
            <person name="Le Bouguenec C."/>
            <person name="Lescat M."/>
            <person name="Mangenot S."/>
            <person name="Martinez-Jehanne V."/>
            <person name="Matic I."/>
            <person name="Nassif X."/>
            <person name="Oztas S."/>
            <person name="Petit M.A."/>
            <person name="Pichon C."/>
            <person name="Rouy Z."/>
            <person name="Ruf C.S."/>
            <person name="Schneider D."/>
            <person name="Tourret J."/>
            <person name="Vacherie B."/>
            <person name="Vallenet D."/>
            <person name="Medigue C."/>
            <person name="Rocha E.P.C."/>
            <person name="Denamur E."/>
        </authorList>
    </citation>
    <scope>NUCLEOTIDE SEQUENCE [LARGE SCALE GENOMIC DNA]</scope>
    <source>
        <strain evidence="5">UMN026 / ExPEC</strain>
    </source>
</reference>
<sequence length="208" mass="23365">MSIMTGTIKTYNSRRHSKFLAECLFSNYIQMKSSSYHMSIHLTCTQNTYGLLNSGSPYSACWRFFEPRGVHIHQLGQTMLKQLVEKCYVQKPLDMFSMTAGKLTGLDQSGPKLASIICRGIEQAKDVQLGELLFACGIYGVEEEEAWLLAKRFSNLEALYGASIDSLMSYNLLNEAVAVNTYNFFRHPLNVSALNELQTEGGLKVRHG</sequence>
<dbReference type="SUPFAM" id="SSF47781">
    <property type="entry name" value="RuvA domain 2-like"/>
    <property type="match status" value="1"/>
</dbReference>
<proteinExistence type="predicted"/>
<dbReference type="AlphaFoldDB" id="B7N6L0"/>
<keyword evidence="2" id="KW-0234">DNA repair</keyword>
<evidence type="ECO:0000313" key="5">
    <source>
        <dbReference type="Proteomes" id="UP000007097"/>
    </source>
</evidence>
<dbReference type="PATRIC" id="fig|585056.7.peg.3130"/>
<dbReference type="Proteomes" id="UP000007097">
    <property type="component" value="Chromosome"/>
</dbReference>
<dbReference type="InterPro" id="IPR010994">
    <property type="entry name" value="RuvA_2-like"/>
</dbReference>
<evidence type="ECO:0000256" key="1">
    <source>
        <dbReference type="ARBA" id="ARBA00022763"/>
    </source>
</evidence>
<accession>B7N6L0</accession>
<evidence type="ECO:0000259" key="3">
    <source>
        <dbReference type="Pfam" id="PF12826"/>
    </source>
</evidence>
<dbReference type="EMBL" id="CU928163">
    <property type="protein sequence ID" value="CAR14120.1"/>
    <property type="molecule type" value="Genomic_DNA"/>
</dbReference>
<evidence type="ECO:0000256" key="2">
    <source>
        <dbReference type="ARBA" id="ARBA00023204"/>
    </source>
</evidence>
<dbReference type="HOGENOM" id="CLU_133157_0_0_6"/>
<keyword evidence="1" id="KW-0227">DNA damage</keyword>
<dbReference type="Gene3D" id="1.10.150.20">
    <property type="entry name" value="5' to 3' exonuclease, C-terminal subdomain"/>
    <property type="match status" value="2"/>
</dbReference>
<name>B7N6L0_ECOLU</name>
<dbReference type="GO" id="GO:0006281">
    <property type="term" value="P:DNA repair"/>
    <property type="evidence" value="ECO:0007669"/>
    <property type="project" value="UniProtKB-KW"/>
</dbReference>
<dbReference type="InterPro" id="IPR041663">
    <property type="entry name" value="DisA/LigA_HHH"/>
</dbReference>
<evidence type="ECO:0000313" key="4">
    <source>
        <dbReference type="EMBL" id="CAR14120.1"/>
    </source>
</evidence>
<dbReference type="STRING" id="585056.ECUMN_2949"/>
<organism evidence="4 5">
    <name type="scientific">Escherichia coli O17:K52:H18 (strain UMN026 / ExPEC)</name>
    <dbReference type="NCBI Taxonomy" id="585056"/>
    <lineage>
        <taxon>Bacteria</taxon>
        <taxon>Pseudomonadati</taxon>
        <taxon>Pseudomonadota</taxon>
        <taxon>Gammaproteobacteria</taxon>
        <taxon>Enterobacterales</taxon>
        <taxon>Enterobacteriaceae</taxon>
        <taxon>Escherichia</taxon>
    </lineage>
</organism>
<feature type="domain" description="DisA/LigA helix-hairpin-helix motif" evidence="3">
    <location>
        <begin position="132"/>
        <end position="190"/>
    </location>
</feature>
<protein>
    <recommendedName>
        <fullName evidence="3">DisA/LigA helix-hairpin-helix motif domain-containing protein</fullName>
    </recommendedName>
</protein>
<dbReference type="Pfam" id="PF12826">
    <property type="entry name" value="HHH_2"/>
    <property type="match status" value="1"/>
</dbReference>
<gene>
    <name evidence="4" type="ordered locus">ECUMN_2949</name>
</gene>